<comment type="caution">
    <text evidence="1">The sequence shown here is derived from an EMBL/GenBank/DDBJ whole genome shotgun (WGS) entry which is preliminary data.</text>
</comment>
<name>A0A1Y1T5N0_9FLAO</name>
<reference evidence="1 2" key="1">
    <citation type="submission" date="2013-04" db="EMBL/GenBank/DDBJ databases">
        <title>Zunongwangia sp. 22II14-10F7 Genome Sequencing.</title>
        <authorList>
            <person name="Lai Q."/>
            <person name="Shao Z."/>
        </authorList>
    </citation>
    <scope>NUCLEOTIDE SEQUENCE [LARGE SCALE GENOMIC DNA]</scope>
    <source>
        <strain evidence="1 2">22II14-10F7</strain>
    </source>
</reference>
<evidence type="ECO:0000313" key="2">
    <source>
        <dbReference type="Proteomes" id="UP000192746"/>
    </source>
</evidence>
<keyword evidence="2" id="KW-1185">Reference proteome</keyword>
<gene>
    <name evidence="1" type="ORF">IIF7_07241</name>
</gene>
<dbReference type="Proteomes" id="UP000192746">
    <property type="component" value="Unassembled WGS sequence"/>
</dbReference>
<accession>A0A1Y1T5N0</accession>
<dbReference type="STRING" id="1185767.IIF7_07241"/>
<dbReference type="RefSeq" id="WP_084841005.1">
    <property type="nucleotide sequence ID" value="NZ_ARYN01000005.1"/>
</dbReference>
<evidence type="ECO:0000313" key="1">
    <source>
        <dbReference type="EMBL" id="ORL46346.1"/>
    </source>
</evidence>
<dbReference type="OrthoDB" id="9255922at2"/>
<organism evidence="1 2">
    <name type="scientific">Zunongwangia atlantica 22II14-10F7</name>
    <dbReference type="NCBI Taxonomy" id="1185767"/>
    <lineage>
        <taxon>Bacteria</taxon>
        <taxon>Pseudomonadati</taxon>
        <taxon>Bacteroidota</taxon>
        <taxon>Flavobacteriia</taxon>
        <taxon>Flavobacteriales</taxon>
        <taxon>Flavobacteriaceae</taxon>
        <taxon>Zunongwangia</taxon>
    </lineage>
</organism>
<sequence>MIPDRIFKQLKHEYAGYNKYLNGQQLERGYKPDYVLRNKNDYIILESENNSSRKMYVGGMMKAAHFLQNKKTGILIFVIKFRDNTKPISIAKHLKRYFNWIYQNTNLREVYIIDMEDYYCDECVLSIDSADFQIKSHKVGNT</sequence>
<dbReference type="EMBL" id="ARYN01000005">
    <property type="protein sequence ID" value="ORL46346.1"/>
    <property type="molecule type" value="Genomic_DNA"/>
</dbReference>
<proteinExistence type="predicted"/>
<dbReference type="AlphaFoldDB" id="A0A1Y1T5N0"/>
<protein>
    <submittedName>
        <fullName evidence="1">Uncharacterized protein</fullName>
    </submittedName>
</protein>